<reference evidence="3" key="1">
    <citation type="submission" date="2018-06" db="EMBL/GenBank/DDBJ databases">
        <authorList>
            <person name="Helene L.C."/>
            <person name="Dall'Agnol R."/>
            <person name="Delamuta J.R."/>
            <person name="Hungria M."/>
        </authorList>
    </citation>
    <scope>NUCLEOTIDE SEQUENCE [LARGE SCALE GENOMIC DNA]</scope>
    <source>
        <strain evidence="3">CNPSo 3140</strain>
    </source>
</reference>
<protein>
    <submittedName>
        <fullName evidence="2">Short-chain dehydrogenase</fullName>
    </submittedName>
</protein>
<proteinExistence type="inferred from homology"/>
<dbReference type="EMBL" id="QMBQ01000011">
    <property type="protein sequence ID" value="RAZ72318.1"/>
    <property type="molecule type" value="Genomic_DNA"/>
</dbReference>
<gene>
    <name evidence="2" type="ORF">DPM35_28595</name>
</gene>
<dbReference type="PRINTS" id="PR00080">
    <property type="entry name" value="SDRFAMILY"/>
</dbReference>
<name>A0A330GIS1_9HYPH</name>
<dbReference type="NCBIfam" id="NF005559">
    <property type="entry name" value="PRK07231.1"/>
    <property type="match status" value="1"/>
</dbReference>
<comment type="similarity">
    <text evidence="1">Belongs to the short-chain dehydrogenases/reductases (SDR) family.</text>
</comment>
<dbReference type="Proteomes" id="UP000251956">
    <property type="component" value="Unassembled WGS sequence"/>
</dbReference>
<comment type="caution">
    <text evidence="2">The sequence shown here is derived from an EMBL/GenBank/DDBJ whole genome shotgun (WGS) entry which is preliminary data.</text>
</comment>
<dbReference type="PRINTS" id="PR00081">
    <property type="entry name" value="GDHRDH"/>
</dbReference>
<dbReference type="SUPFAM" id="SSF51735">
    <property type="entry name" value="NAD(P)-binding Rossmann-fold domains"/>
    <property type="match status" value="1"/>
</dbReference>
<dbReference type="InterPro" id="IPR020904">
    <property type="entry name" value="Sc_DH/Rdtase_CS"/>
</dbReference>
<keyword evidence="3" id="KW-1185">Reference proteome</keyword>
<sequence length="261" mass="27253">MARLEGKSAVITGAADGIGHAIAEAMAREGAHVFLGDIADDAGETFAAALRAAGRHADYVHCDVSQKADIAGLIDSAVKKTGRLDILVNNAAVAIGGMPVHEMTDEQWHRLIAVNLTSVFRGCKYALPHMIAQKSGSIINMASAQGHIGLDGWTAYAGAKGAVMAMTRQMAVEFGPVNVRVNSISPGTINTPMNDRLIKEIGGSLAKAWVKMHPLGRIGEPSEVAEAAVYLASDAAGFTTGTDLRVDGGLTVAPRYVPELL</sequence>
<dbReference type="Gene3D" id="3.40.50.720">
    <property type="entry name" value="NAD(P)-binding Rossmann-like Domain"/>
    <property type="match status" value="1"/>
</dbReference>
<dbReference type="FunFam" id="3.40.50.720:FF:000084">
    <property type="entry name" value="Short-chain dehydrogenase reductase"/>
    <property type="match status" value="1"/>
</dbReference>
<dbReference type="AlphaFoldDB" id="A0A330GIS1"/>
<dbReference type="NCBIfam" id="NF009466">
    <property type="entry name" value="PRK12826.1-2"/>
    <property type="match status" value="1"/>
</dbReference>
<dbReference type="OrthoDB" id="7568484at2"/>
<dbReference type="InterPro" id="IPR036291">
    <property type="entry name" value="NAD(P)-bd_dom_sf"/>
</dbReference>
<accession>A0A330GIS1</accession>
<organism evidence="2 3">
    <name type="scientific">Mesorhizobium atlanticum</name>
    <dbReference type="NCBI Taxonomy" id="2233532"/>
    <lineage>
        <taxon>Bacteria</taxon>
        <taxon>Pseudomonadati</taxon>
        <taxon>Pseudomonadota</taxon>
        <taxon>Alphaproteobacteria</taxon>
        <taxon>Hyphomicrobiales</taxon>
        <taxon>Phyllobacteriaceae</taxon>
        <taxon>Mesorhizobium</taxon>
    </lineage>
</organism>
<dbReference type="PROSITE" id="PS00061">
    <property type="entry name" value="ADH_SHORT"/>
    <property type="match status" value="1"/>
</dbReference>
<evidence type="ECO:0000313" key="3">
    <source>
        <dbReference type="Proteomes" id="UP000251956"/>
    </source>
</evidence>
<dbReference type="PANTHER" id="PTHR42760">
    <property type="entry name" value="SHORT-CHAIN DEHYDROGENASES/REDUCTASES FAMILY MEMBER"/>
    <property type="match status" value="1"/>
</dbReference>
<dbReference type="InterPro" id="IPR002347">
    <property type="entry name" value="SDR_fam"/>
</dbReference>
<evidence type="ECO:0000256" key="1">
    <source>
        <dbReference type="ARBA" id="ARBA00006484"/>
    </source>
</evidence>
<dbReference type="CDD" id="cd05233">
    <property type="entry name" value="SDR_c"/>
    <property type="match status" value="1"/>
</dbReference>
<evidence type="ECO:0000313" key="2">
    <source>
        <dbReference type="EMBL" id="RAZ72318.1"/>
    </source>
</evidence>
<dbReference type="RefSeq" id="WP_112130970.1">
    <property type="nucleotide sequence ID" value="NZ_QMBQ01000011.1"/>
</dbReference>
<dbReference type="Pfam" id="PF13561">
    <property type="entry name" value="adh_short_C2"/>
    <property type="match status" value="1"/>
</dbReference>
<reference evidence="2 3" key="2">
    <citation type="submission" date="2018-07" db="EMBL/GenBank/DDBJ databases">
        <title>Diversity of Mesorhizobium strains in Brazil.</title>
        <authorList>
            <person name="Helene L.C.F."/>
            <person name="Dall'Agnol R."/>
            <person name="Delamuta J.R.M."/>
            <person name="Hungria M."/>
        </authorList>
    </citation>
    <scope>NUCLEOTIDE SEQUENCE [LARGE SCALE GENOMIC DNA]</scope>
    <source>
        <strain evidence="2 3">CNPSo 3140</strain>
    </source>
</reference>
<dbReference type="GO" id="GO:0016616">
    <property type="term" value="F:oxidoreductase activity, acting on the CH-OH group of donors, NAD or NADP as acceptor"/>
    <property type="evidence" value="ECO:0007669"/>
    <property type="project" value="TreeGrafter"/>
</dbReference>
<dbReference type="PANTHER" id="PTHR42760:SF124">
    <property type="entry name" value="SHORT-CHAIN DEHYDROGENASE_REDUCTASE"/>
    <property type="match status" value="1"/>
</dbReference>